<keyword evidence="3" id="KW-0808">Transferase</keyword>
<dbReference type="InterPro" id="IPR050951">
    <property type="entry name" value="Retrovirus_Pol_polyprotein"/>
</dbReference>
<feature type="domain" description="Peptidase A2" evidence="10">
    <location>
        <begin position="424"/>
        <end position="504"/>
    </location>
</feature>
<evidence type="ECO:0000259" key="11">
    <source>
        <dbReference type="PROSITE" id="PS50878"/>
    </source>
</evidence>
<dbReference type="GO" id="GO:0003723">
    <property type="term" value="F:RNA binding"/>
    <property type="evidence" value="ECO:0007669"/>
    <property type="project" value="UniProtKB-KW"/>
</dbReference>
<dbReference type="FunFam" id="3.30.420.10:FF:000032">
    <property type="entry name" value="Retrovirus-related Pol polyprotein from transposon 297-like Protein"/>
    <property type="match status" value="1"/>
</dbReference>
<evidence type="ECO:0000256" key="4">
    <source>
        <dbReference type="ARBA" id="ARBA00022695"/>
    </source>
</evidence>
<comment type="caution">
    <text evidence="13">The sequence shown here is derived from an EMBL/GenBank/DDBJ whole genome shotgun (WGS) entry which is preliminary data.</text>
</comment>
<dbReference type="FunFam" id="3.10.10.10:FF:000007">
    <property type="entry name" value="Retrovirus-related Pol polyprotein from transposon 17.6-like Protein"/>
    <property type="match status" value="1"/>
</dbReference>
<dbReference type="InterPro" id="IPR001969">
    <property type="entry name" value="Aspartic_peptidase_AS"/>
</dbReference>
<dbReference type="InterPro" id="IPR041588">
    <property type="entry name" value="Integrase_H2C2"/>
</dbReference>
<keyword evidence="6" id="KW-0255">Endonuclease</keyword>
<evidence type="ECO:0000256" key="7">
    <source>
        <dbReference type="ARBA" id="ARBA00022801"/>
    </source>
</evidence>
<feature type="compositionally biased region" description="Basic and acidic residues" evidence="9">
    <location>
        <begin position="377"/>
        <end position="402"/>
    </location>
</feature>
<dbReference type="InterPro" id="IPR001584">
    <property type="entry name" value="Integrase_cat-core"/>
</dbReference>
<dbReference type="SUPFAM" id="SSF56672">
    <property type="entry name" value="DNA/RNA polymerases"/>
    <property type="match status" value="1"/>
</dbReference>
<dbReference type="GO" id="GO:0004190">
    <property type="term" value="F:aspartic-type endopeptidase activity"/>
    <property type="evidence" value="ECO:0007669"/>
    <property type="project" value="InterPro"/>
</dbReference>
<evidence type="ECO:0000256" key="1">
    <source>
        <dbReference type="ARBA" id="ARBA00012493"/>
    </source>
</evidence>
<keyword evidence="14" id="KW-1185">Reference proteome</keyword>
<dbReference type="FunFam" id="3.30.70.270:FF:000020">
    <property type="entry name" value="Transposon Tf2-6 polyprotein-like Protein"/>
    <property type="match status" value="1"/>
</dbReference>
<dbReference type="CDD" id="cd01647">
    <property type="entry name" value="RT_LTR"/>
    <property type="match status" value="1"/>
</dbReference>
<feature type="region of interest" description="Disordered" evidence="9">
    <location>
        <begin position="1589"/>
        <end position="1650"/>
    </location>
</feature>
<dbReference type="CDD" id="cd00303">
    <property type="entry name" value="retropepsin_like"/>
    <property type="match status" value="1"/>
</dbReference>
<dbReference type="InterPro" id="IPR043128">
    <property type="entry name" value="Rev_trsase/Diguanyl_cyclase"/>
</dbReference>
<dbReference type="GO" id="GO:0006508">
    <property type="term" value="P:proteolysis"/>
    <property type="evidence" value="ECO:0007669"/>
    <property type="project" value="UniProtKB-KW"/>
</dbReference>
<keyword evidence="4" id="KW-0548">Nucleotidyltransferase</keyword>
<dbReference type="EC" id="2.7.7.49" evidence="1"/>
<dbReference type="InterPro" id="IPR001995">
    <property type="entry name" value="Peptidase_A2_cat"/>
</dbReference>
<dbReference type="InterPro" id="IPR041373">
    <property type="entry name" value="RT_RNaseH"/>
</dbReference>
<evidence type="ECO:0000256" key="8">
    <source>
        <dbReference type="ARBA" id="ARBA00022918"/>
    </source>
</evidence>
<keyword evidence="5" id="KW-0540">Nuclease</keyword>
<feature type="domain" description="Reverse transcriptase" evidence="11">
    <location>
        <begin position="729"/>
        <end position="908"/>
    </location>
</feature>
<evidence type="ECO:0000259" key="10">
    <source>
        <dbReference type="PROSITE" id="PS50175"/>
    </source>
</evidence>
<dbReference type="InterPro" id="IPR036397">
    <property type="entry name" value="RNaseH_sf"/>
</dbReference>
<evidence type="ECO:0000256" key="9">
    <source>
        <dbReference type="SAM" id="MobiDB-lite"/>
    </source>
</evidence>
<feature type="compositionally biased region" description="Basic and acidic residues" evidence="9">
    <location>
        <begin position="1600"/>
        <end position="1624"/>
    </location>
</feature>
<evidence type="ECO:0000256" key="5">
    <source>
        <dbReference type="ARBA" id="ARBA00022722"/>
    </source>
</evidence>
<evidence type="ECO:0000313" key="13">
    <source>
        <dbReference type="EMBL" id="KAK3091851.1"/>
    </source>
</evidence>
<keyword evidence="2" id="KW-0645">Protease</keyword>
<dbReference type="Pfam" id="PF17921">
    <property type="entry name" value="Integrase_H2C2"/>
    <property type="match status" value="1"/>
</dbReference>
<dbReference type="CDD" id="cd09274">
    <property type="entry name" value="RNase_HI_RT_Ty3"/>
    <property type="match status" value="1"/>
</dbReference>
<dbReference type="Pfam" id="PF00078">
    <property type="entry name" value="RVT_1"/>
    <property type="match status" value="1"/>
</dbReference>
<dbReference type="PANTHER" id="PTHR37984:SF5">
    <property type="entry name" value="PROTEIN NYNRIN-LIKE"/>
    <property type="match status" value="1"/>
</dbReference>
<dbReference type="SUPFAM" id="SSF53098">
    <property type="entry name" value="Ribonuclease H-like"/>
    <property type="match status" value="1"/>
</dbReference>
<evidence type="ECO:0000259" key="12">
    <source>
        <dbReference type="PROSITE" id="PS50994"/>
    </source>
</evidence>
<dbReference type="Pfam" id="PF17917">
    <property type="entry name" value="RT_RNaseH"/>
    <property type="match status" value="1"/>
</dbReference>
<dbReference type="InterPro" id="IPR054465">
    <property type="entry name" value="Integrase_p58-like_C"/>
</dbReference>
<evidence type="ECO:0000256" key="6">
    <source>
        <dbReference type="ARBA" id="ARBA00022759"/>
    </source>
</evidence>
<feature type="compositionally biased region" description="Polar residues" evidence="9">
    <location>
        <begin position="359"/>
        <end position="376"/>
    </location>
</feature>
<feature type="region of interest" description="Disordered" evidence="9">
    <location>
        <begin position="313"/>
        <end position="342"/>
    </location>
</feature>
<evidence type="ECO:0000256" key="2">
    <source>
        <dbReference type="ARBA" id="ARBA00022670"/>
    </source>
</evidence>
<keyword evidence="7" id="KW-0378">Hydrolase</keyword>
<feature type="compositionally biased region" description="Polar residues" evidence="9">
    <location>
        <begin position="37"/>
        <end position="53"/>
    </location>
</feature>
<feature type="region of interest" description="Disordered" evidence="9">
    <location>
        <begin position="357"/>
        <end position="403"/>
    </location>
</feature>
<feature type="compositionally biased region" description="Basic and acidic residues" evidence="9">
    <location>
        <begin position="328"/>
        <end position="339"/>
    </location>
</feature>
<dbReference type="Gene3D" id="2.40.70.10">
    <property type="entry name" value="Acid Proteases"/>
    <property type="match status" value="1"/>
</dbReference>
<dbReference type="SUPFAM" id="SSF50630">
    <property type="entry name" value="Acid proteases"/>
    <property type="match status" value="1"/>
</dbReference>
<dbReference type="FunFam" id="3.10.10.10:FF:000002">
    <property type="entry name" value="Retrovirus-related Pol polyprotein from transposon 17.6-like protein"/>
    <property type="match status" value="1"/>
</dbReference>
<dbReference type="Pfam" id="PF22938">
    <property type="entry name" value="Integrase_p58_C"/>
    <property type="match status" value="1"/>
</dbReference>
<dbReference type="PROSITE" id="PS50994">
    <property type="entry name" value="INTEGRASE"/>
    <property type="match status" value="1"/>
</dbReference>
<dbReference type="Pfam" id="PF00665">
    <property type="entry name" value="rve"/>
    <property type="match status" value="1"/>
</dbReference>
<keyword evidence="8" id="KW-0695">RNA-directed DNA polymerase</keyword>
<dbReference type="InterPro" id="IPR012337">
    <property type="entry name" value="RNaseH-like_sf"/>
</dbReference>
<dbReference type="Gene3D" id="3.10.10.10">
    <property type="entry name" value="HIV Type 1 Reverse Transcriptase, subunit A, domain 1"/>
    <property type="match status" value="1"/>
</dbReference>
<dbReference type="PROSITE" id="PS50878">
    <property type="entry name" value="RT_POL"/>
    <property type="match status" value="1"/>
</dbReference>
<dbReference type="PROSITE" id="PS50175">
    <property type="entry name" value="ASP_PROT_RETROV"/>
    <property type="match status" value="1"/>
</dbReference>
<dbReference type="FunFam" id="3.10.20.370:FF:000001">
    <property type="entry name" value="Retrovirus-related Pol polyprotein from transposon 17.6-like protein"/>
    <property type="match status" value="1"/>
</dbReference>
<dbReference type="GO" id="GO:0004519">
    <property type="term" value="F:endonuclease activity"/>
    <property type="evidence" value="ECO:0007669"/>
    <property type="project" value="UniProtKB-KW"/>
</dbReference>
<proteinExistence type="predicted"/>
<dbReference type="InterPro" id="IPR021109">
    <property type="entry name" value="Peptidase_aspartic_dom_sf"/>
</dbReference>
<gene>
    <name evidence="13" type="ORF">FSP39_023159</name>
</gene>
<organism evidence="13 14">
    <name type="scientific">Pinctada imbricata</name>
    <name type="common">Atlantic pearl-oyster</name>
    <name type="synonym">Pinctada martensii</name>
    <dbReference type="NCBI Taxonomy" id="66713"/>
    <lineage>
        <taxon>Eukaryota</taxon>
        <taxon>Metazoa</taxon>
        <taxon>Spiralia</taxon>
        <taxon>Lophotrochozoa</taxon>
        <taxon>Mollusca</taxon>
        <taxon>Bivalvia</taxon>
        <taxon>Autobranchia</taxon>
        <taxon>Pteriomorphia</taxon>
        <taxon>Pterioida</taxon>
        <taxon>Pterioidea</taxon>
        <taxon>Pteriidae</taxon>
        <taxon>Pinctada</taxon>
    </lineage>
</organism>
<dbReference type="EMBL" id="VSWD01000010">
    <property type="protein sequence ID" value="KAK3091851.1"/>
    <property type="molecule type" value="Genomic_DNA"/>
</dbReference>
<dbReference type="Pfam" id="PF13975">
    <property type="entry name" value="gag-asp_proteas"/>
    <property type="match status" value="1"/>
</dbReference>
<dbReference type="PANTHER" id="PTHR37984">
    <property type="entry name" value="PROTEIN CBG26694"/>
    <property type="match status" value="1"/>
</dbReference>
<dbReference type="Gene3D" id="3.10.20.370">
    <property type="match status" value="1"/>
</dbReference>
<dbReference type="Gene3D" id="1.10.340.70">
    <property type="match status" value="1"/>
</dbReference>
<reference evidence="13" key="1">
    <citation type="submission" date="2019-08" db="EMBL/GenBank/DDBJ databases">
        <title>The improved chromosome-level genome for the pearl oyster Pinctada fucata martensii using PacBio sequencing and Hi-C.</title>
        <authorList>
            <person name="Zheng Z."/>
        </authorList>
    </citation>
    <scope>NUCLEOTIDE SEQUENCE</scope>
    <source>
        <strain evidence="13">ZZ-2019</strain>
        <tissue evidence="13">Adductor muscle</tissue>
    </source>
</reference>
<dbReference type="Gene3D" id="3.30.420.10">
    <property type="entry name" value="Ribonuclease H-like superfamily/Ribonuclease H"/>
    <property type="match status" value="1"/>
</dbReference>
<dbReference type="InterPro" id="IPR000477">
    <property type="entry name" value="RT_dom"/>
</dbReference>
<dbReference type="GO" id="GO:0003964">
    <property type="term" value="F:RNA-directed DNA polymerase activity"/>
    <property type="evidence" value="ECO:0007669"/>
    <property type="project" value="UniProtKB-KW"/>
</dbReference>
<accession>A0AA88Y104</accession>
<dbReference type="Proteomes" id="UP001186944">
    <property type="component" value="Unassembled WGS sequence"/>
</dbReference>
<dbReference type="PROSITE" id="PS00141">
    <property type="entry name" value="ASP_PROTEASE"/>
    <property type="match status" value="1"/>
</dbReference>
<sequence>MNTLDTEITFLEGEIDRIDREINQTLGILTSTPRINVPNPSVTGQRVNASSRVNVDPSHQRSNSSIIGPVGTGRQRGNSSIIGPAGTGRASQPRAIQPAVASNSNQNPVRPKNFIKPATYDGTGLWNDYLSHFESVSLINNWTDVEKGLYLAASLRGQAQGVLGNQPKDDRQNYKKLVQALQDRFAPSNQTELYRAQLRERRQKASESLPEMGQDIRRLANLAYPTASSDLKEVLATEQFLDGLHDSEMRLKIKQARPVNLNDAIQRAVELEAFYRAERRQREIVRSVDTEVSTREQRLESLIETMQKSMTSLEREMKNMKRSQYRRQKSDDKGSDSKGKGVRKCFKCDSPEHLFKNCPSRSNQGRYDGRVQTNGRNNDKRQGKGDESRNEGDKSNREEKHSRNIQVIKESGLYVKASVEGMDASLLVDTGATVSVISKVVFETLSLTCKYPLHVVKDELLTANGSPLEVIGRTRMCIAIGQSKLEQDFIVANVNVDGILGIDFLSEHKCVIDIERLVISVLGTEHKLRLEGMSTSYKISLVNRISMPPRAEVIVEGKICASDDGRLPSRIGMIEPIESFARSNAGIVAKTLVRSQEIVPVRILNPLSEIQTIHPGTIIGTLSPIEKVVSSSFNIDEVSCKKSSDDIPSHIKDLYEKCTSDLGIEDKQKAKALLLRYAHLFSTSDEDVGRTDLVKHKINTGDKDPIKQAPRRLPVHMQEEVEEHITDMLRRGVIEPSKSPWASPIVLAKKKDGSTRFCIDYRRLNNVTVKDAYPLPKIDESLSQLNGSNWFCTLDMNTGYWQVELDAKDKEKTAFVSRQGLYEFNVMPFGLCNAPATFERLMDTVLSGLQWQVCLIYLDDIIVYGKTFDEMLANLEKVFQKLLSAGLKLKARKCTLFAKQVKYLGHVISEKGIETDPDKVSVVERWPQPMDKTQVRSFIGLCSYYRKFIANFAEIARPLHKLTEATTAFKWTDDCQRSFELLKQKLTDAPILICPDFTKKFILDTDASQNAVGAVLSQVIDGKERVVAYASKTLSKSERRYCVTRKELYAVVTFIKHFRPFLYGRKFLVRTDHNSLRWLLRFKDPEGQLARWLEVISSYDMDIEYRAGKLHRNADSLSRVPCSQCGYYDDCDKDQSVPKHISEIHVKEKDDLCQFDQIQNDDKDIGLVKAWVHENKRPDYKAISAESYTVKSLWCQWSLLVLKDNILYRLWDDEETGLPVHQAIVPSSERRKVLHFCHDSKTAGHLGVHKTISKIRQGYYWPGLQSDVRGYIRGCDTCSRRKSPSKTKRAPMQTVQVGYPMERLATDILGEFPETEHQNRYILVVSDYFSKWTEAFPMPNMEAKTVARIIVNEVICRFGVPNAIHSDQGRQYESQLFSEVCQLLQIQKTRTTPYHPQSDGMVERFNKTLVTMLSSYVADNHRDWDEHIPYVLMAYRATEHESTGFSPNMLMLGRETSTPLDIIYEMPVSWKMVPENEWAWVLKERMERAHRLVRENSERSTNRQKHYHDMRMSFERFKDGDSVYVYFPQRKIGCSPKLTSYWRGPFVVTGKLTEVLYKVNCGRNGREQVIHCDRMKACREQVLRGETSMSNDVNVEDESVSVHDEQVPLETEHEYPGMDNKGLETVEDLANQPKKRQRNPPSWLKDYVRD</sequence>
<name>A0AA88Y104_PINIB</name>
<feature type="region of interest" description="Disordered" evidence="9">
    <location>
        <begin position="37"/>
        <end position="77"/>
    </location>
</feature>
<protein>
    <recommendedName>
        <fullName evidence="1">RNA-directed DNA polymerase</fullName>
        <ecNumber evidence="1">2.7.7.49</ecNumber>
    </recommendedName>
</protein>
<dbReference type="GO" id="GO:0015074">
    <property type="term" value="P:DNA integration"/>
    <property type="evidence" value="ECO:0007669"/>
    <property type="project" value="UniProtKB-KW"/>
</dbReference>
<feature type="domain" description="Integrase catalytic" evidence="12">
    <location>
        <begin position="1296"/>
        <end position="1455"/>
    </location>
</feature>
<dbReference type="InterPro" id="IPR043502">
    <property type="entry name" value="DNA/RNA_pol_sf"/>
</dbReference>
<dbReference type="FunFam" id="1.10.340.70:FF:000001">
    <property type="entry name" value="Retrovirus-related Pol polyprotein from transposon gypsy-like Protein"/>
    <property type="match status" value="1"/>
</dbReference>
<evidence type="ECO:0000313" key="14">
    <source>
        <dbReference type="Proteomes" id="UP001186944"/>
    </source>
</evidence>
<evidence type="ECO:0000256" key="3">
    <source>
        <dbReference type="ARBA" id="ARBA00022679"/>
    </source>
</evidence>
<dbReference type="Gene3D" id="3.30.70.270">
    <property type="match status" value="2"/>
</dbReference>